<dbReference type="AlphaFoldDB" id="A0A1F7ICN3"/>
<proteinExistence type="predicted"/>
<dbReference type="Proteomes" id="UP000179270">
    <property type="component" value="Unassembled WGS sequence"/>
</dbReference>
<protein>
    <submittedName>
        <fullName evidence="1">Uncharacterized protein</fullName>
    </submittedName>
</protein>
<accession>A0A1F7ICN3</accession>
<reference evidence="1 2" key="1">
    <citation type="journal article" date="2016" name="Nat. Commun.">
        <title>Thousands of microbial genomes shed light on interconnected biogeochemical processes in an aquifer system.</title>
        <authorList>
            <person name="Anantharaman K."/>
            <person name="Brown C.T."/>
            <person name="Hug L.A."/>
            <person name="Sharon I."/>
            <person name="Castelle C.J."/>
            <person name="Probst A.J."/>
            <person name="Thomas B.C."/>
            <person name="Singh A."/>
            <person name="Wilkins M.J."/>
            <person name="Karaoz U."/>
            <person name="Brodie E.L."/>
            <person name="Williams K.H."/>
            <person name="Hubbard S.S."/>
            <person name="Banfield J.F."/>
        </authorList>
    </citation>
    <scope>NUCLEOTIDE SEQUENCE [LARGE SCALE GENOMIC DNA]</scope>
</reference>
<comment type="caution">
    <text evidence="1">The sequence shown here is derived from an EMBL/GenBank/DDBJ whole genome shotgun (WGS) entry which is preliminary data.</text>
</comment>
<organism evidence="1 2">
    <name type="scientific">Candidatus Roizmanbacteria bacterium RIFCSPLOWO2_01_FULL_35_13</name>
    <dbReference type="NCBI Taxonomy" id="1802055"/>
    <lineage>
        <taxon>Bacteria</taxon>
        <taxon>Candidatus Roizmaniibacteriota</taxon>
    </lineage>
</organism>
<dbReference type="EMBL" id="MGAF01000022">
    <property type="protein sequence ID" value="OGK41115.1"/>
    <property type="molecule type" value="Genomic_DNA"/>
</dbReference>
<gene>
    <name evidence="1" type="ORF">A3A74_02105</name>
</gene>
<evidence type="ECO:0000313" key="2">
    <source>
        <dbReference type="Proteomes" id="UP000179270"/>
    </source>
</evidence>
<sequence>MIEEELLISDNRKSLPEDIVERLSNVAPGVDIIGVERVFNSYFEQKATGIQIGSMMTGNALIYILGGLSLLQLHPTLSGIIGTNKDTFTIKTIATLGTLFIQSWRGSNPGPSAIKYANHRIQKDLEQLLKAEGVIKAIK</sequence>
<evidence type="ECO:0000313" key="1">
    <source>
        <dbReference type="EMBL" id="OGK41115.1"/>
    </source>
</evidence>
<name>A0A1F7ICN3_9BACT</name>